<protein>
    <submittedName>
        <fullName evidence="2">Type VI secretion system baseplate subunit TssF</fullName>
    </submittedName>
</protein>
<evidence type="ECO:0000256" key="1">
    <source>
        <dbReference type="SAM" id="Coils"/>
    </source>
</evidence>
<proteinExistence type="predicted"/>
<dbReference type="EMBL" id="JBHUOM010000002">
    <property type="protein sequence ID" value="MFD2934207.1"/>
    <property type="molecule type" value="Genomic_DNA"/>
</dbReference>
<name>A0ABW6AIB9_9BACT</name>
<sequence length="623" mass="69793">MAATDLASDGFARERVKNRMLRRAADLWGYAETDLDSFDPLVALLIEACAVEFERVSVEIGNTQTRLLDRLAQVLHPEPDVARPAFGIAQVRPVESRATLSATTQLCHKRAGASRADSANTPVQEAYFSPIGTYPIVDGAVRYIATTETLFRVDEANLKTPVAQCQGTPPVLPYQSLWLGLELADGIASLEGLSFFFDWPAEAGHFGYQSILTLSSWRLAGQPLTVRAGLPDNDAQTKPNSPLESEFNVMYKVEKQAMVACERHFVTVETALAFKSLGSSRQAYPAQVGQWFSERDLRTLREPLWWVEIQLPHVVSPQVLASVFCGLNCFPVINRRLHRITYRLQQNLNMIPLETERCFLAMREVRTSQDRQLTSIPLGNLLDLDADTYTVQYGVSRFDDRDARQTLTNLQDLLRDESASFAALGEDFLSSVIRELNQALARLEAKVDQKTRRRDSIPYLIIKPKQPGDTVFIEYWTCDGEAANRLPVGSRLSPYADATIRKESSFLVTATAGGRERPKESEKITQYKRALLTRNRVVTLEDVRAVCQAELGQHLRSVNIERAFRVDPVLTKGFERCIRVSLQASAASNYSPADWEQQARLLQLNLEAQSVSALPYQVVVQPL</sequence>
<dbReference type="InterPro" id="IPR010272">
    <property type="entry name" value="T6SS_TssF"/>
</dbReference>
<gene>
    <name evidence="2" type="ORF">ACFS25_10465</name>
</gene>
<dbReference type="Proteomes" id="UP001597512">
    <property type="component" value="Unassembled WGS sequence"/>
</dbReference>
<dbReference type="RefSeq" id="WP_381499668.1">
    <property type="nucleotide sequence ID" value="NZ_JBHUOM010000002.1"/>
</dbReference>
<feature type="coiled-coil region" evidence="1">
    <location>
        <begin position="426"/>
        <end position="453"/>
    </location>
</feature>
<keyword evidence="3" id="KW-1185">Reference proteome</keyword>
<dbReference type="Pfam" id="PF05947">
    <property type="entry name" value="T6SS_TssF"/>
    <property type="match status" value="1"/>
</dbReference>
<evidence type="ECO:0000313" key="2">
    <source>
        <dbReference type="EMBL" id="MFD2934207.1"/>
    </source>
</evidence>
<accession>A0ABW6AIB9</accession>
<reference evidence="3" key="1">
    <citation type="journal article" date="2019" name="Int. J. Syst. Evol. Microbiol.">
        <title>The Global Catalogue of Microorganisms (GCM) 10K type strain sequencing project: providing services to taxonomists for standard genome sequencing and annotation.</title>
        <authorList>
            <consortium name="The Broad Institute Genomics Platform"/>
            <consortium name="The Broad Institute Genome Sequencing Center for Infectious Disease"/>
            <person name="Wu L."/>
            <person name="Ma J."/>
        </authorList>
    </citation>
    <scope>NUCLEOTIDE SEQUENCE [LARGE SCALE GENOMIC DNA]</scope>
    <source>
        <strain evidence="3">KCTC 52490</strain>
    </source>
</reference>
<keyword evidence="1" id="KW-0175">Coiled coil</keyword>
<evidence type="ECO:0000313" key="3">
    <source>
        <dbReference type="Proteomes" id="UP001597512"/>
    </source>
</evidence>
<comment type="caution">
    <text evidence="2">The sequence shown here is derived from an EMBL/GenBank/DDBJ whole genome shotgun (WGS) entry which is preliminary data.</text>
</comment>
<organism evidence="2 3">
    <name type="scientific">Spirosoma flavum</name>
    <dbReference type="NCBI Taxonomy" id="2048557"/>
    <lineage>
        <taxon>Bacteria</taxon>
        <taxon>Pseudomonadati</taxon>
        <taxon>Bacteroidota</taxon>
        <taxon>Cytophagia</taxon>
        <taxon>Cytophagales</taxon>
        <taxon>Cytophagaceae</taxon>
        <taxon>Spirosoma</taxon>
    </lineage>
</organism>